<dbReference type="InterPro" id="IPR019821">
    <property type="entry name" value="Kinesin_motor_CS"/>
</dbReference>
<dbReference type="PANTHER" id="PTHR24115:SF1004">
    <property type="entry name" value="KINESIN-LIKE PROTEIN KIF15"/>
    <property type="match status" value="1"/>
</dbReference>
<dbReference type="SUPFAM" id="SSF52540">
    <property type="entry name" value="P-loop containing nucleoside triphosphate hydrolases"/>
    <property type="match status" value="1"/>
</dbReference>
<dbReference type="InterPro" id="IPR001752">
    <property type="entry name" value="Kinesin_motor_dom"/>
</dbReference>
<keyword evidence="7" id="KW-1185">Reference proteome</keyword>
<dbReference type="PANTHER" id="PTHR24115">
    <property type="entry name" value="KINESIN-RELATED"/>
    <property type="match status" value="1"/>
</dbReference>
<dbReference type="PRINTS" id="PR00380">
    <property type="entry name" value="KINESINHEAVY"/>
</dbReference>
<evidence type="ECO:0000256" key="4">
    <source>
        <dbReference type="RuleBase" id="RU000394"/>
    </source>
</evidence>
<keyword evidence="1 3" id="KW-0547">Nucleotide-binding</keyword>
<comment type="similarity">
    <text evidence="3 4">Belongs to the TRAFAC class myosin-kinesin ATPase superfamily. Kinesin family.</text>
</comment>
<organism evidence="6 7">
    <name type="scientific">Pseudoloma neurophilia</name>
    <dbReference type="NCBI Taxonomy" id="146866"/>
    <lineage>
        <taxon>Eukaryota</taxon>
        <taxon>Fungi</taxon>
        <taxon>Fungi incertae sedis</taxon>
        <taxon>Microsporidia</taxon>
        <taxon>Pseudoloma</taxon>
    </lineage>
</organism>
<dbReference type="VEuPathDB" id="MicrosporidiaDB:M153_14720001734"/>
<dbReference type="GO" id="GO:0005524">
    <property type="term" value="F:ATP binding"/>
    <property type="evidence" value="ECO:0007669"/>
    <property type="project" value="UniProtKB-UniRule"/>
</dbReference>
<evidence type="ECO:0000256" key="1">
    <source>
        <dbReference type="ARBA" id="ARBA00022741"/>
    </source>
</evidence>
<dbReference type="GO" id="GO:0005871">
    <property type="term" value="C:kinesin complex"/>
    <property type="evidence" value="ECO:0007669"/>
    <property type="project" value="TreeGrafter"/>
</dbReference>
<reference evidence="6 7" key="1">
    <citation type="submission" date="2015-07" db="EMBL/GenBank/DDBJ databases">
        <title>The genome of Pseudoloma neurophilia, a relevant intracellular parasite of the zebrafish.</title>
        <authorList>
            <person name="Ndikumana S."/>
            <person name="Pelin A."/>
            <person name="Sanders J."/>
            <person name="Corradi N."/>
        </authorList>
    </citation>
    <scope>NUCLEOTIDE SEQUENCE [LARGE SCALE GENOMIC DNA]</scope>
    <source>
        <strain evidence="6 7">MK1</strain>
    </source>
</reference>
<name>A0A0R0M290_9MICR</name>
<sequence length="486" mass="56366">MSTPFTKRVHKNDTSQEDSYLNENLTIKDEPIKIYLRIRPTDHSNDYQLMNNSIQFENNSFTFHEILTEKSQEKVYKMIRPILNDTLSGYNSTIFTYGQTATGKTYTVTGTDTAPGIVPTILKWTENEVASMSVLEIYNEQLRDLLVENVTDDVEHDTSVINESFLSQDISFRAQDINLKTNENVSRNFQGKSDNLPLTIRETVENGIQVNNLKRISLQSYARSIEIYKKALTRRKKDQTQRNKESSRSHCILILWFKTRFGNKESRINVVDLAGSEKIGENDLQESQSQSTSHTGNLLNDLISSFHTKKKRNIKGKNLETGNINKSLLTLREVIKKLTSQNDHIPYRDSKLTFLLKDSLGGSSKLMVIGTVDFRHKIETMNTMMFLDMIKMIENKPVSVLKGQMSSEDIILYEKESGLDKRKPVCQKKIKFLKFLKELRKFIDELRNKLYELQMLILKRQIQNRTKIYEECDKKITEMVLGNREK</sequence>
<evidence type="ECO:0000313" key="7">
    <source>
        <dbReference type="Proteomes" id="UP000051530"/>
    </source>
</evidence>
<dbReference type="PROSITE" id="PS00411">
    <property type="entry name" value="KINESIN_MOTOR_1"/>
    <property type="match status" value="1"/>
</dbReference>
<evidence type="ECO:0000256" key="2">
    <source>
        <dbReference type="ARBA" id="ARBA00022840"/>
    </source>
</evidence>
<dbReference type="EMBL" id="LGUB01000482">
    <property type="protein sequence ID" value="KRH93121.1"/>
    <property type="molecule type" value="Genomic_DNA"/>
</dbReference>
<keyword evidence="2 3" id="KW-0067">ATP-binding</keyword>
<dbReference type="GO" id="GO:0007018">
    <property type="term" value="P:microtubule-based movement"/>
    <property type="evidence" value="ECO:0007669"/>
    <property type="project" value="InterPro"/>
</dbReference>
<protein>
    <recommendedName>
        <fullName evidence="4">Kinesin-like protein</fullName>
    </recommendedName>
</protein>
<dbReference type="SMART" id="SM00129">
    <property type="entry name" value="KISc"/>
    <property type="match status" value="1"/>
</dbReference>
<dbReference type="InterPro" id="IPR027417">
    <property type="entry name" value="P-loop_NTPase"/>
</dbReference>
<dbReference type="PROSITE" id="PS50067">
    <property type="entry name" value="KINESIN_MOTOR_2"/>
    <property type="match status" value="1"/>
</dbReference>
<dbReference type="AlphaFoldDB" id="A0A0R0M290"/>
<dbReference type="Proteomes" id="UP000051530">
    <property type="component" value="Unassembled WGS sequence"/>
</dbReference>
<evidence type="ECO:0000313" key="6">
    <source>
        <dbReference type="EMBL" id="KRH93121.1"/>
    </source>
</evidence>
<dbReference type="InterPro" id="IPR036961">
    <property type="entry name" value="Kinesin_motor_dom_sf"/>
</dbReference>
<gene>
    <name evidence="6" type="ORF">M153_14720001734</name>
</gene>
<dbReference type="Pfam" id="PF00225">
    <property type="entry name" value="Kinesin"/>
    <property type="match status" value="2"/>
</dbReference>
<feature type="binding site" evidence="3">
    <location>
        <begin position="98"/>
        <end position="105"/>
    </location>
    <ligand>
        <name>ATP</name>
        <dbReference type="ChEBI" id="CHEBI:30616"/>
    </ligand>
</feature>
<accession>A0A0R0M290</accession>
<dbReference type="GO" id="GO:0003777">
    <property type="term" value="F:microtubule motor activity"/>
    <property type="evidence" value="ECO:0007669"/>
    <property type="project" value="InterPro"/>
</dbReference>
<feature type="domain" description="Kinesin motor" evidence="5">
    <location>
        <begin position="31"/>
        <end position="393"/>
    </location>
</feature>
<dbReference type="GO" id="GO:0005874">
    <property type="term" value="C:microtubule"/>
    <property type="evidence" value="ECO:0007669"/>
    <property type="project" value="UniProtKB-KW"/>
</dbReference>
<proteinExistence type="inferred from homology"/>
<dbReference type="GO" id="GO:0016887">
    <property type="term" value="F:ATP hydrolysis activity"/>
    <property type="evidence" value="ECO:0007669"/>
    <property type="project" value="TreeGrafter"/>
</dbReference>
<dbReference type="GO" id="GO:0008017">
    <property type="term" value="F:microtubule binding"/>
    <property type="evidence" value="ECO:0007669"/>
    <property type="project" value="InterPro"/>
</dbReference>
<evidence type="ECO:0000259" key="5">
    <source>
        <dbReference type="PROSITE" id="PS50067"/>
    </source>
</evidence>
<dbReference type="Gene3D" id="3.40.850.10">
    <property type="entry name" value="Kinesin motor domain"/>
    <property type="match status" value="1"/>
</dbReference>
<comment type="caution">
    <text evidence="6">The sequence shown here is derived from an EMBL/GenBank/DDBJ whole genome shotgun (WGS) entry which is preliminary data.</text>
</comment>
<dbReference type="InterPro" id="IPR027640">
    <property type="entry name" value="Kinesin-like_fam"/>
</dbReference>
<keyword evidence="4" id="KW-0493">Microtubule</keyword>
<dbReference type="OrthoDB" id="3176171at2759"/>
<evidence type="ECO:0000256" key="3">
    <source>
        <dbReference type="PROSITE-ProRule" id="PRU00283"/>
    </source>
</evidence>
<keyword evidence="3 4" id="KW-0505">Motor protein</keyword>